<evidence type="ECO:0000256" key="1">
    <source>
        <dbReference type="SAM" id="MobiDB-lite"/>
    </source>
</evidence>
<dbReference type="EMBL" id="SRLO01000421">
    <property type="protein sequence ID" value="TNN56768.1"/>
    <property type="molecule type" value="Genomic_DNA"/>
</dbReference>
<keyword evidence="3" id="KW-1185">Reference proteome</keyword>
<gene>
    <name evidence="2" type="ORF">EYF80_033026</name>
</gene>
<name>A0A4Z2GSX4_9TELE</name>
<protein>
    <submittedName>
        <fullName evidence="2">Uncharacterized protein</fullName>
    </submittedName>
</protein>
<dbReference type="Proteomes" id="UP000314294">
    <property type="component" value="Unassembled WGS sequence"/>
</dbReference>
<proteinExistence type="predicted"/>
<dbReference type="AlphaFoldDB" id="A0A4Z2GSX4"/>
<accession>A0A4Z2GSX4</accession>
<evidence type="ECO:0000313" key="2">
    <source>
        <dbReference type="EMBL" id="TNN56768.1"/>
    </source>
</evidence>
<organism evidence="2 3">
    <name type="scientific">Liparis tanakae</name>
    <name type="common">Tanaka's snailfish</name>
    <dbReference type="NCBI Taxonomy" id="230148"/>
    <lineage>
        <taxon>Eukaryota</taxon>
        <taxon>Metazoa</taxon>
        <taxon>Chordata</taxon>
        <taxon>Craniata</taxon>
        <taxon>Vertebrata</taxon>
        <taxon>Euteleostomi</taxon>
        <taxon>Actinopterygii</taxon>
        <taxon>Neopterygii</taxon>
        <taxon>Teleostei</taxon>
        <taxon>Neoteleostei</taxon>
        <taxon>Acanthomorphata</taxon>
        <taxon>Eupercaria</taxon>
        <taxon>Perciformes</taxon>
        <taxon>Cottioidei</taxon>
        <taxon>Cottales</taxon>
        <taxon>Liparidae</taxon>
        <taxon>Liparis</taxon>
    </lineage>
</organism>
<feature type="region of interest" description="Disordered" evidence="1">
    <location>
        <begin position="134"/>
        <end position="160"/>
    </location>
</feature>
<evidence type="ECO:0000313" key="3">
    <source>
        <dbReference type="Proteomes" id="UP000314294"/>
    </source>
</evidence>
<sequence length="174" mass="20009">MDEVETPQGIKRRSIWVQVCNFTHLEVLEGSAAVVTSVGEGPERPEQQQEVSALLHPEKTEHTLHELHVKHVGSAAAVTLQLRRHTMCSGTASSALHSFPREPKARRQPGEVSRCLLFHNEPMETWQLLGIVERDQQDDERGATERERERERQRERERERSRLDLVVLRSDVIN</sequence>
<reference evidence="2 3" key="1">
    <citation type="submission" date="2019-03" db="EMBL/GenBank/DDBJ databases">
        <title>First draft genome of Liparis tanakae, snailfish: a comprehensive survey of snailfish specific genes.</title>
        <authorList>
            <person name="Kim W."/>
            <person name="Song I."/>
            <person name="Jeong J.-H."/>
            <person name="Kim D."/>
            <person name="Kim S."/>
            <person name="Ryu S."/>
            <person name="Song J.Y."/>
            <person name="Lee S.K."/>
        </authorList>
    </citation>
    <scope>NUCLEOTIDE SEQUENCE [LARGE SCALE GENOMIC DNA]</scope>
    <source>
        <tissue evidence="2">Muscle</tissue>
    </source>
</reference>
<comment type="caution">
    <text evidence="2">The sequence shown here is derived from an EMBL/GenBank/DDBJ whole genome shotgun (WGS) entry which is preliminary data.</text>
</comment>